<dbReference type="RefSeq" id="WP_380663562.1">
    <property type="nucleotide sequence ID" value="NZ_JBHTCJ010000001.1"/>
</dbReference>
<accession>A0ABW2LCC9</accession>
<dbReference type="Pfam" id="PF00702">
    <property type="entry name" value="Hydrolase"/>
    <property type="match status" value="1"/>
</dbReference>
<organism evidence="3 4">
    <name type="scientific">Saccharopolyspora griseoalba</name>
    <dbReference type="NCBI Taxonomy" id="1431848"/>
    <lineage>
        <taxon>Bacteria</taxon>
        <taxon>Bacillati</taxon>
        <taxon>Actinomycetota</taxon>
        <taxon>Actinomycetes</taxon>
        <taxon>Pseudonocardiales</taxon>
        <taxon>Pseudonocardiaceae</taxon>
        <taxon>Saccharopolyspora</taxon>
    </lineage>
</organism>
<evidence type="ECO:0000313" key="4">
    <source>
        <dbReference type="Proteomes" id="UP001596504"/>
    </source>
</evidence>
<dbReference type="Proteomes" id="UP001596504">
    <property type="component" value="Unassembled WGS sequence"/>
</dbReference>
<name>A0ABW2LCC9_9PSEU</name>
<dbReference type="InterPro" id="IPR036412">
    <property type="entry name" value="HAD-like_sf"/>
</dbReference>
<evidence type="ECO:0000256" key="2">
    <source>
        <dbReference type="ARBA" id="ARBA00022801"/>
    </source>
</evidence>
<dbReference type="SUPFAM" id="SSF56784">
    <property type="entry name" value="HAD-like"/>
    <property type="match status" value="1"/>
</dbReference>
<dbReference type="EMBL" id="JBHTCJ010000001">
    <property type="protein sequence ID" value="MFC7340154.1"/>
    <property type="molecule type" value="Genomic_DNA"/>
</dbReference>
<dbReference type="InterPro" id="IPR006439">
    <property type="entry name" value="HAD-SF_hydro_IA"/>
</dbReference>
<gene>
    <name evidence="3" type="ORF">ACFQRI_01930</name>
</gene>
<reference evidence="4" key="1">
    <citation type="journal article" date="2019" name="Int. J. Syst. Evol. Microbiol.">
        <title>The Global Catalogue of Microorganisms (GCM) 10K type strain sequencing project: providing services to taxonomists for standard genome sequencing and annotation.</title>
        <authorList>
            <consortium name="The Broad Institute Genomics Platform"/>
            <consortium name="The Broad Institute Genome Sequencing Center for Infectious Disease"/>
            <person name="Wu L."/>
            <person name="Ma J."/>
        </authorList>
    </citation>
    <scope>NUCLEOTIDE SEQUENCE [LARGE SCALE GENOMIC DNA]</scope>
    <source>
        <strain evidence="4">WLHS5</strain>
    </source>
</reference>
<evidence type="ECO:0000256" key="1">
    <source>
        <dbReference type="ARBA" id="ARBA00008106"/>
    </source>
</evidence>
<keyword evidence="4" id="KW-1185">Reference proteome</keyword>
<comment type="similarity">
    <text evidence="1">Belongs to the HAD-like hydrolase superfamily. S-2-haloalkanoic acid dehalogenase family.</text>
</comment>
<proteinExistence type="inferred from homology"/>
<dbReference type="InterPro" id="IPR023198">
    <property type="entry name" value="PGP-like_dom2"/>
</dbReference>
<dbReference type="PANTHER" id="PTHR43316:SF3">
    <property type="entry name" value="HALOACID DEHALOGENASE, TYPE II (AFU_ORTHOLOGUE AFUA_2G07750)-RELATED"/>
    <property type="match status" value="1"/>
</dbReference>
<dbReference type="InterPro" id="IPR051540">
    <property type="entry name" value="S-2-haloacid_dehalogenase"/>
</dbReference>
<dbReference type="Gene3D" id="3.40.50.1000">
    <property type="entry name" value="HAD superfamily/HAD-like"/>
    <property type="match status" value="1"/>
</dbReference>
<comment type="caution">
    <text evidence="3">The sequence shown here is derived from an EMBL/GenBank/DDBJ whole genome shotgun (WGS) entry which is preliminary data.</text>
</comment>
<evidence type="ECO:0000313" key="3">
    <source>
        <dbReference type="EMBL" id="MFC7340154.1"/>
    </source>
</evidence>
<sequence length="231" mass="24345">MSLDVPKISALVLDVLGTIVDERGHRLAETRSALEAAGESAEPADALVDAWLDRIDELMPEAGGQEFRPMDELNREALDAAAESAGAALRGSALDDLAAAALVPRPWPDAAPGLGALAERFNTVALSNSTARALIEIARGGGLRWHAALPTELVRCYKPDPAAYRLVLDLLRAGEGEVLMVAAHPWDLRAAAAQGMRTAYVKREGCPDADGEFDVESTSLAALAAELLATE</sequence>
<dbReference type="Gene3D" id="1.10.150.240">
    <property type="entry name" value="Putative phosphatase, domain 2"/>
    <property type="match status" value="1"/>
</dbReference>
<dbReference type="PANTHER" id="PTHR43316">
    <property type="entry name" value="HYDROLASE, HALOACID DELAHOGENASE-RELATED"/>
    <property type="match status" value="1"/>
</dbReference>
<keyword evidence="2" id="KW-0378">Hydrolase</keyword>
<dbReference type="InterPro" id="IPR006328">
    <property type="entry name" value="2-HAD"/>
</dbReference>
<dbReference type="InterPro" id="IPR023214">
    <property type="entry name" value="HAD_sf"/>
</dbReference>
<dbReference type="NCBIfam" id="TIGR01493">
    <property type="entry name" value="HAD-SF-IA-v2"/>
    <property type="match status" value="1"/>
</dbReference>
<dbReference type="NCBIfam" id="TIGR01428">
    <property type="entry name" value="HAD_type_II"/>
    <property type="match status" value="1"/>
</dbReference>
<protein>
    <submittedName>
        <fullName evidence="3">Haloacid dehalogenase type II</fullName>
    </submittedName>
</protein>
<dbReference type="PRINTS" id="PR00413">
    <property type="entry name" value="HADHALOGNASE"/>
</dbReference>